<accession>A0A8S5LYT6</accession>
<proteinExistence type="predicted"/>
<sequence length="110" mass="12701">MDNKLKIRDFCGDYALDIPFADGSVNTIYFNSKRNAETVKHIIEVDGSKPNEATVCDMREIKRGKWVSTGDVLGYTEYHCSECDNYLFLVSWKDELYNYCPYCGAKMDKE</sequence>
<name>A0A8S5LYT6_9CAUD</name>
<evidence type="ECO:0000313" key="1">
    <source>
        <dbReference type="EMBL" id="DAD74991.1"/>
    </source>
</evidence>
<protein>
    <submittedName>
        <fullName evidence="1">Zinc-ribbon containing domain protein</fullName>
    </submittedName>
</protein>
<dbReference type="EMBL" id="BK014769">
    <property type="protein sequence ID" value="DAD74991.1"/>
    <property type="molecule type" value="Genomic_DNA"/>
</dbReference>
<organism evidence="1">
    <name type="scientific">Siphoviridae sp. ctA995</name>
    <dbReference type="NCBI Taxonomy" id="2826180"/>
    <lineage>
        <taxon>Viruses</taxon>
        <taxon>Duplodnaviria</taxon>
        <taxon>Heunggongvirae</taxon>
        <taxon>Uroviricota</taxon>
        <taxon>Caudoviricetes</taxon>
    </lineage>
</organism>
<reference evidence="1" key="1">
    <citation type="journal article" date="2021" name="Proc. Natl. Acad. Sci. U.S.A.">
        <title>A Catalog of Tens of Thousands of Viruses from Human Metagenomes Reveals Hidden Associations with Chronic Diseases.</title>
        <authorList>
            <person name="Tisza M.J."/>
            <person name="Buck C.B."/>
        </authorList>
    </citation>
    <scope>NUCLEOTIDE SEQUENCE</scope>
    <source>
        <strain evidence="1">CtA995</strain>
    </source>
</reference>